<dbReference type="InterPro" id="IPR012795">
    <property type="entry name" value="tRNA_Ile_lys_synt_N"/>
</dbReference>
<dbReference type="EMBL" id="CAFBMT010000004">
    <property type="protein sequence ID" value="CAB4922740.1"/>
    <property type="molecule type" value="Genomic_DNA"/>
</dbReference>
<accession>A0A6J6A9A0</accession>
<evidence type="ECO:0000256" key="4">
    <source>
        <dbReference type="ARBA" id="ARBA00022741"/>
    </source>
</evidence>
<sequence length="259" mass="28041">MLAISAGLEVTAVHVDHGLRPGSAEEALVVSNTATRFGAAFRSERVQLTDGPNLEARARAARFAVLPHEVLTGHTADDQAETILVNLLRGAGTRGMSAMRPGHRRPLLALRRAETEALCAAFELEVVHDPSNLDPRHLRNRVRHELLPLLADLSRRDPTPVLTRQADLVRDESDLLDELAAALDPTDANALAAAPVPLARRAVRRWLTADHPPDAATVERVLAVARGEAVAAEVGGGRRVARRHRQLTLFAPTNTPQNK</sequence>
<evidence type="ECO:0000313" key="13">
    <source>
        <dbReference type="EMBL" id="CAB4973936.1"/>
    </source>
</evidence>
<dbReference type="SUPFAM" id="SSF82829">
    <property type="entry name" value="MesJ substrate recognition domain-like"/>
    <property type="match status" value="1"/>
</dbReference>
<dbReference type="NCBIfam" id="TIGR02432">
    <property type="entry name" value="lysidine_TilS_N"/>
    <property type="match status" value="1"/>
</dbReference>
<evidence type="ECO:0000256" key="5">
    <source>
        <dbReference type="ARBA" id="ARBA00022840"/>
    </source>
</evidence>
<evidence type="ECO:0000259" key="7">
    <source>
        <dbReference type="Pfam" id="PF01171"/>
    </source>
</evidence>
<evidence type="ECO:0000256" key="2">
    <source>
        <dbReference type="ARBA" id="ARBA00022598"/>
    </source>
</evidence>
<evidence type="ECO:0000256" key="6">
    <source>
        <dbReference type="ARBA" id="ARBA00048539"/>
    </source>
</evidence>
<evidence type="ECO:0000313" key="12">
    <source>
        <dbReference type="EMBL" id="CAB4922740.1"/>
    </source>
</evidence>
<dbReference type="GO" id="GO:0032267">
    <property type="term" value="F:tRNA(Ile)-lysidine synthase activity"/>
    <property type="evidence" value="ECO:0007669"/>
    <property type="project" value="UniProtKB-EC"/>
</dbReference>
<evidence type="ECO:0000313" key="9">
    <source>
        <dbReference type="EMBL" id="CAB4721683.1"/>
    </source>
</evidence>
<evidence type="ECO:0000313" key="10">
    <source>
        <dbReference type="EMBL" id="CAB4833867.1"/>
    </source>
</evidence>
<dbReference type="PANTHER" id="PTHR43033:SF1">
    <property type="entry name" value="TRNA(ILE)-LYSIDINE SYNTHASE-RELATED"/>
    <property type="match status" value="1"/>
</dbReference>
<dbReference type="CDD" id="cd01992">
    <property type="entry name" value="TilS_N"/>
    <property type="match status" value="1"/>
</dbReference>
<evidence type="ECO:0000313" key="8">
    <source>
        <dbReference type="EMBL" id="CAB4363083.1"/>
    </source>
</evidence>
<dbReference type="InterPro" id="IPR014729">
    <property type="entry name" value="Rossmann-like_a/b/a_fold"/>
</dbReference>
<comment type="catalytic activity">
    <reaction evidence="6">
        <text>cytidine(34) in tRNA(Ile2) + L-lysine + ATP = lysidine(34) in tRNA(Ile2) + AMP + diphosphate + H(+)</text>
        <dbReference type="Rhea" id="RHEA:43744"/>
        <dbReference type="Rhea" id="RHEA-COMP:10625"/>
        <dbReference type="Rhea" id="RHEA-COMP:10670"/>
        <dbReference type="ChEBI" id="CHEBI:15378"/>
        <dbReference type="ChEBI" id="CHEBI:30616"/>
        <dbReference type="ChEBI" id="CHEBI:32551"/>
        <dbReference type="ChEBI" id="CHEBI:33019"/>
        <dbReference type="ChEBI" id="CHEBI:82748"/>
        <dbReference type="ChEBI" id="CHEBI:83665"/>
        <dbReference type="ChEBI" id="CHEBI:456215"/>
        <dbReference type="EC" id="6.3.4.19"/>
    </reaction>
</comment>
<name>A0A6J6A9A0_9ZZZZ</name>
<dbReference type="GO" id="GO:0005524">
    <property type="term" value="F:ATP binding"/>
    <property type="evidence" value="ECO:0007669"/>
    <property type="project" value="UniProtKB-KW"/>
</dbReference>
<dbReference type="EMBL" id="CAFBOL010000005">
    <property type="protein sequence ID" value="CAB4973936.1"/>
    <property type="molecule type" value="Genomic_DNA"/>
</dbReference>
<dbReference type="PANTHER" id="PTHR43033">
    <property type="entry name" value="TRNA(ILE)-LYSIDINE SYNTHASE-RELATED"/>
    <property type="match status" value="1"/>
</dbReference>
<evidence type="ECO:0000256" key="3">
    <source>
        <dbReference type="ARBA" id="ARBA00022694"/>
    </source>
</evidence>
<gene>
    <name evidence="9" type="ORF">UFOPK2656_01393</name>
    <name evidence="10" type="ORF">UFOPK3099_02436</name>
    <name evidence="11" type="ORF">UFOPK3267_01274</name>
    <name evidence="12" type="ORF">UFOPK3651_00964</name>
    <name evidence="13" type="ORF">UFOPK3931_00361</name>
    <name evidence="8" type="ORF">UFOPK4189_00861</name>
</gene>
<dbReference type="EMBL" id="CAESGF010000004">
    <property type="protein sequence ID" value="CAB4363083.1"/>
    <property type="molecule type" value="Genomic_DNA"/>
</dbReference>
<keyword evidence="3" id="KW-0819">tRNA processing</keyword>
<feature type="domain" description="tRNA(Ile)-lysidine/2-thiocytidine synthase N-terminal" evidence="7">
    <location>
        <begin position="6"/>
        <end position="145"/>
    </location>
</feature>
<evidence type="ECO:0000256" key="1">
    <source>
        <dbReference type="ARBA" id="ARBA00013267"/>
    </source>
</evidence>
<keyword evidence="2" id="KW-0436">Ligase</keyword>
<dbReference type="InterPro" id="IPR012094">
    <property type="entry name" value="tRNA_Ile_lys_synt"/>
</dbReference>
<dbReference type="GO" id="GO:0008033">
    <property type="term" value="P:tRNA processing"/>
    <property type="evidence" value="ECO:0007669"/>
    <property type="project" value="UniProtKB-KW"/>
</dbReference>
<dbReference type="EMBL" id="CAFBIY010000061">
    <property type="protein sequence ID" value="CAB4850683.1"/>
    <property type="molecule type" value="Genomic_DNA"/>
</dbReference>
<dbReference type="InterPro" id="IPR011063">
    <property type="entry name" value="TilS/TtcA_N"/>
</dbReference>
<dbReference type="EMBL" id="CAEZYF010000007">
    <property type="protein sequence ID" value="CAB4721683.1"/>
    <property type="molecule type" value="Genomic_DNA"/>
</dbReference>
<keyword evidence="4" id="KW-0547">Nucleotide-binding</keyword>
<dbReference type="HAMAP" id="MF_01161">
    <property type="entry name" value="tRNA_Ile_lys_synt"/>
    <property type="match status" value="1"/>
</dbReference>
<reference evidence="8" key="1">
    <citation type="submission" date="2020-05" db="EMBL/GenBank/DDBJ databases">
        <authorList>
            <person name="Chiriac C."/>
            <person name="Salcher M."/>
            <person name="Ghai R."/>
            <person name="Kavagutti S V."/>
        </authorList>
    </citation>
    <scope>NUCLEOTIDE SEQUENCE</scope>
</reference>
<organism evidence="8">
    <name type="scientific">freshwater metagenome</name>
    <dbReference type="NCBI Taxonomy" id="449393"/>
    <lineage>
        <taxon>unclassified sequences</taxon>
        <taxon>metagenomes</taxon>
        <taxon>ecological metagenomes</taxon>
    </lineage>
</organism>
<dbReference type="Gene3D" id="3.40.50.620">
    <property type="entry name" value="HUPs"/>
    <property type="match status" value="1"/>
</dbReference>
<protein>
    <recommendedName>
        <fullName evidence="1">tRNA(Ile)-lysidine synthetase</fullName>
        <ecNumber evidence="1">6.3.4.19</ecNumber>
    </recommendedName>
</protein>
<evidence type="ECO:0000313" key="11">
    <source>
        <dbReference type="EMBL" id="CAB4850683.1"/>
    </source>
</evidence>
<dbReference type="Pfam" id="PF01171">
    <property type="entry name" value="ATP_bind_3"/>
    <property type="match status" value="1"/>
</dbReference>
<dbReference type="EMBL" id="CAFAAV010000240">
    <property type="protein sequence ID" value="CAB4833867.1"/>
    <property type="molecule type" value="Genomic_DNA"/>
</dbReference>
<dbReference type="EC" id="6.3.4.19" evidence="1"/>
<keyword evidence="5" id="KW-0067">ATP-binding</keyword>
<proteinExistence type="inferred from homology"/>
<dbReference type="AlphaFoldDB" id="A0A6J6A9A0"/>
<dbReference type="SUPFAM" id="SSF52402">
    <property type="entry name" value="Adenine nucleotide alpha hydrolases-like"/>
    <property type="match status" value="1"/>
</dbReference>